<dbReference type="AlphaFoldDB" id="A0A420FJ49"/>
<evidence type="ECO:0008006" key="3">
    <source>
        <dbReference type="Google" id="ProtNLM"/>
    </source>
</evidence>
<evidence type="ECO:0000313" key="2">
    <source>
        <dbReference type="Proteomes" id="UP000286402"/>
    </source>
</evidence>
<sequence>MYNQLFVRIAVSTAFLSAVADRLGLWGAPGASHVSWGNWANFVAYSNTLNFFVPESFGNILAIGATLLEVVLAILLLIGYKLRFTAFVAGILLISFAIVMTLSLGIKSTFDYSVWIGAAACFLLRTADNFPISIDRYIELRKK</sequence>
<dbReference type="RefSeq" id="WP_120335267.1">
    <property type="nucleotide sequence ID" value="NZ_CP070350.1"/>
</dbReference>
<reference evidence="1 2" key="1">
    <citation type="submission" date="2016-07" db="EMBL/GenBank/DDBJ databases">
        <title>Genome analysis of Sphingobacterium siyangense T12B17.</title>
        <authorList>
            <person name="Xu D."/>
            <person name="Su Y."/>
            <person name="Zheng S."/>
        </authorList>
    </citation>
    <scope>NUCLEOTIDE SEQUENCE [LARGE SCALE GENOMIC DNA]</scope>
    <source>
        <strain evidence="1 2">T12B17</strain>
    </source>
</reference>
<gene>
    <name evidence="1" type="ORF">BCY89_11985</name>
</gene>
<protein>
    <recommendedName>
        <fullName evidence="3">DoxX family protein</fullName>
    </recommendedName>
</protein>
<accession>A0A420FJ49</accession>
<evidence type="ECO:0000313" key="1">
    <source>
        <dbReference type="EMBL" id="RKF32961.1"/>
    </source>
</evidence>
<dbReference type="Proteomes" id="UP000286402">
    <property type="component" value="Unassembled WGS sequence"/>
</dbReference>
<organism evidence="1 2">
    <name type="scientific">Sphingobacterium siyangense</name>
    <dbReference type="NCBI Taxonomy" id="459529"/>
    <lineage>
        <taxon>Bacteria</taxon>
        <taxon>Pseudomonadati</taxon>
        <taxon>Bacteroidota</taxon>
        <taxon>Sphingobacteriia</taxon>
        <taxon>Sphingobacteriales</taxon>
        <taxon>Sphingobacteriaceae</taxon>
        <taxon>Sphingobacterium</taxon>
    </lineage>
</organism>
<keyword evidence="2" id="KW-1185">Reference proteome</keyword>
<proteinExistence type="predicted"/>
<dbReference type="EMBL" id="MCAQ01000026">
    <property type="protein sequence ID" value="RKF32961.1"/>
    <property type="molecule type" value="Genomic_DNA"/>
</dbReference>
<comment type="caution">
    <text evidence="1">The sequence shown here is derived from an EMBL/GenBank/DDBJ whole genome shotgun (WGS) entry which is preliminary data.</text>
</comment>
<name>A0A420FJ49_9SPHI</name>